<proteinExistence type="predicted"/>
<evidence type="ECO:0000313" key="3">
    <source>
        <dbReference type="Proteomes" id="UP000321386"/>
    </source>
</evidence>
<evidence type="ECO:0000256" key="1">
    <source>
        <dbReference type="SAM" id="MobiDB-lite"/>
    </source>
</evidence>
<evidence type="ECO:0000313" key="2">
    <source>
        <dbReference type="EMBL" id="GEK16797.1"/>
    </source>
</evidence>
<name>A0A510UQ47_9CELL</name>
<organism evidence="2 3">
    <name type="scientific">Cellulomonas persica</name>
    <dbReference type="NCBI Taxonomy" id="76861"/>
    <lineage>
        <taxon>Bacteria</taxon>
        <taxon>Bacillati</taxon>
        <taxon>Actinomycetota</taxon>
        <taxon>Actinomycetes</taxon>
        <taxon>Micrococcales</taxon>
        <taxon>Cellulomonadaceae</taxon>
        <taxon>Cellulomonas</taxon>
    </lineage>
</organism>
<protein>
    <submittedName>
        <fullName evidence="2">Uncharacterized protein</fullName>
    </submittedName>
</protein>
<feature type="region of interest" description="Disordered" evidence="1">
    <location>
        <begin position="34"/>
        <end position="69"/>
    </location>
</feature>
<dbReference type="AlphaFoldDB" id="A0A510UQ47"/>
<comment type="caution">
    <text evidence="2">The sequence shown here is derived from an EMBL/GenBank/DDBJ whole genome shotgun (WGS) entry which is preliminary data.</text>
</comment>
<reference evidence="2 3" key="1">
    <citation type="submission" date="2019-07" db="EMBL/GenBank/DDBJ databases">
        <title>Whole genome shotgun sequence of Cellulomonas persica NBRC 101101.</title>
        <authorList>
            <person name="Hosoyama A."/>
            <person name="Uohara A."/>
            <person name="Ohji S."/>
            <person name="Ichikawa N."/>
        </authorList>
    </citation>
    <scope>NUCLEOTIDE SEQUENCE [LARGE SCALE GENOMIC DNA]</scope>
    <source>
        <strain evidence="2 3">NBRC 101101</strain>
    </source>
</reference>
<dbReference type="Proteomes" id="UP000321386">
    <property type="component" value="Unassembled WGS sequence"/>
</dbReference>
<feature type="compositionally biased region" description="Basic and acidic residues" evidence="1">
    <location>
        <begin position="53"/>
        <end position="69"/>
    </location>
</feature>
<gene>
    <name evidence="2" type="ORF">CPE01_05300</name>
</gene>
<dbReference type="EMBL" id="BJUA01000002">
    <property type="protein sequence ID" value="GEK16797.1"/>
    <property type="molecule type" value="Genomic_DNA"/>
</dbReference>
<keyword evidence="3" id="KW-1185">Reference proteome</keyword>
<accession>A0A510UQ47</accession>
<sequence length="69" mass="7383">MAAISPATSETDIPRPSSMTVAPYLRAAARCAHTHAGGRREDDRDGLVGSAWRPRDDGAPPRTWRDGAP</sequence>